<dbReference type="InterPro" id="IPR027417">
    <property type="entry name" value="P-loop_NTPase"/>
</dbReference>
<dbReference type="Proteomes" id="UP000290568">
    <property type="component" value="Chromosome"/>
</dbReference>
<dbReference type="RefSeq" id="WP_129620079.1">
    <property type="nucleotide sequence ID" value="NZ_LR214950.1"/>
</dbReference>
<proteinExistence type="predicted"/>
<name>A0A449A2A5_9BACT</name>
<reference evidence="1 2" key="1">
    <citation type="submission" date="2019-01" db="EMBL/GenBank/DDBJ databases">
        <authorList>
            <consortium name="Pathogen Informatics"/>
        </authorList>
    </citation>
    <scope>NUCLEOTIDE SEQUENCE [LARGE SCALE GENOMIC DNA]</scope>
    <source>
        <strain evidence="1 2">NCTC10183</strain>
    </source>
</reference>
<organism evidence="1 2">
    <name type="scientific">Mycoplasmopsis gallinacea</name>
    <dbReference type="NCBI Taxonomy" id="29556"/>
    <lineage>
        <taxon>Bacteria</taxon>
        <taxon>Bacillati</taxon>
        <taxon>Mycoplasmatota</taxon>
        <taxon>Mycoplasmoidales</taxon>
        <taxon>Metamycoplasmataceae</taxon>
        <taxon>Mycoplasmopsis</taxon>
    </lineage>
</organism>
<dbReference type="Gene3D" id="3.40.50.300">
    <property type="entry name" value="P-loop containing nucleotide triphosphate hydrolases"/>
    <property type="match status" value="1"/>
</dbReference>
<dbReference type="AlphaFoldDB" id="A0A449A2A5"/>
<sequence length="559" mass="65048">MRITNIPKEEPPKFTEEKLKQILKYTDGEFNPVYDAFKSNALYEIQSGAKGVSKSFGGGIITIYRIVNDIRFNSVWCRNQYNHIKNTLVPMFKKILDFLAEEHNLDYREYVAINNEALYWNYDDGGQGRAVLFQNFEKTQAFQGLTLTKNDFRFGEVVIDEPIEDPVDSKLSAYDLERLYETQEEKLPLLLMNTIFRNAAPEDFQLKIKFFYNIFTQNHFLIKRYHNEAIKFLHDDGTLDKNVIEQIVEKKYLQKENQDFEDGLGLIVSMYSKFFVPESQISTIQKRQLDNLKKTNERLWTITVAGVPFNDNRFKVGYYLKNYIYEQDGTLSKKIQINTLNEFYERVENGELLLVVDGFDPGLSDNAAWCRVAILKDGSIWILNAIEDLKKLPAFASNTKFIRRLTNTVLIELIQAENNEVKKHLPSNQINEFASLLTADNDVVLENLAITATNLENIIVRQANRRRTKTEKFSIIDRQDFHKWSFDEGIIHIIPQAEVKTLLNHLTLQIIPNHEEKRDEKLNPNIYDLINAYEMALSLIYKVALGIAAEKREVENGFI</sequence>
<evidence type="ECO:0000313" key="1">
    <source>
        <dbReference type="EMBL" id="VEU58400.1"/>
    </source>
</evidence>
<protein>
    <submittedName>
        <fullName evidence="1">Uncharacterized protein</fullName>
    </submittedName>
</protein>
<dbReference type="EMBL" id="LR214950">
    <property type="protein sequence ID" value="VEU58400.1"/>
    <property type="molecule type" value="Genomic_DNA"/>
</dbReference>
<accession>A0A449A2A5</accession>
<dbReference type="OrthoDB" id="393936at2"/>
<evidence type="ECO:0000313" key="2">
    <source>
        <dbReference type="Proteomes" id="UP000290568"/>
    </source>
</evidence>
<gene>
    <name evidence="1" type="ORF">NCTC10183_00158</name>
</gene>
<keyword evidence="2" id="KW-1185">Reference proteome</keyword>